<feature type="compositionally biased region" description="Polar residues" evidence="2">
    <location>
        <begin position="380"/>
        <end position="389"/>
    </location>
</feature>
<evidence type="ECO:0000313" key="3">
    <source>
        <dbReference type="Proteomes" id="UP000887574"/>
    </source>
</evidence>
<keyword evidence="1" id="KW-0175">Coiled coil</keyword>
<feature type="region of interest" description="Disordered" evidence="2">
    <location>
        <begin position="676"/>
        <end position="705"/>
    </location>
</feature>
<keyword evidence="3" id="KW-1185">Reference proteome</keyword>
<feature type="compositionally biased region" description="Basic and acidic residues" evidence="2">
    <location>
        <begin position="263"/>
        <end position="272"/>
    </location>
</feature>
<feature type="compositionally biased region" description="Basic and acidic residues" evidence="2">
    <location>
        <begin position="695"/>
        <end position="705"/>
    </location>
</feature>
<evidence type="ECO:0000256" key="2">
    <source>
        <dbReference type="SAM" id="MobiDB-lite"/>
    </source>
</evidence>
<feature type="region of interest" description="Disordered" evidence="2">
    <location>
        <begin position="337"/>
        <end position="483"/>
    </location>
</feature>
<dbReference type="AlphaFoldDB" id="A0A915DX81"/>
<feature type="compositionally biased region" description="Polar residues" evidence="2">
    <location>
        <begin position="450"/>
        <end position="459"/>
    </location>
</feature>
<feature type="compositionally biased region" description="Acidic residues" evidence="2">
    <location>
        <begin position="348"/>
        <end position="357"/>
    </location>
</feature>
<organism evidence="3 4">
    <name type="scientific">Ditylenchus dipsaci</name>
    <dbReference type="NCBI Taxonomy" id="166011"/>
    <lineage>
        <taxon>Eukaryota</taxon>
        <taxon>Metazoa</taxon>
        <taxon>Ecdysozoa</taxon>
        <taxon>Nematoda</taxon>
        <taxon>Chromadorea</taxon>
        <taxon>Rhabditida</taxon>
        <taxon>Tylenchina</taxon>
        <taxon>Tylenchomorpha</taxon>
        <taxon>Sphaerularioidea</taxon>
        <taxon>Anguinidae</taxon>
        <taxon>Anguininae</taxon>
        <taxon>Ditylenchus</taxon>
    </lineage>
</organism>
<feature type="compositionally biased region" description="Basic and acidic residues" evidence="2">
    <location>
        <begin position="305"/>
        <end position="322"/>
    </location>
</feature>
<dbReference type="WBParaSite" id="jg23909">
    <property type="protein sequence ID" value="jg23909"/>
    <property type="gene ID" value="jg23909"/>
</dbReference>
<protein>
    <submittedName>
        <fullName evidence="4">Uncharacterized protein</fullName>
    </submittedName>
</protein>
<dbReference type="Proteomes" id="UP000887574">
    <property type="component" value="Unplaced"/>
</dbReference>
<proteinExistence type="predicted"/>
<feature type="region of interest" description="Disordered" evidence="2">
    <location>
        <begin position="514"/>
        <end position="560"/>
    </location>
</feature>
<feature type="compositionally biased region" description="Polar residues" evidence="2">
    <location>
        <begin position="250"/>
        <end position="261"/>
    </location>
</feature>
<feature type="coiled-coil region" evidence="1">
    <location>
        <begin position="85"/>
        <end position="145"/>
    </location>
</feature>
<feature type="compositionally biased region" description="Low complexity" evidence="2">
    <location>
        <begin position="361"/>
        <end position="370"/>
    </location>
</feature>
<evidence type="ECO:0000313" key="4">
    <source>
        <dbReference type="WBParaSite" id="jg23909"/>
    </source>
</evidence>
<feature type="compositionally biased region" description="Polar residues" evidence="2">
    <location>
        <begin position="212"/>
        <end position="221"/>
    </location>
</feature>
<feature type="compositionally biased region" description="Basic and acidic residues" evidence="2">
    <location>
        <begin position="514"/>
        <end position="524"/>
    </location>
</feature>
<feature type="compositionally biased region" description="Acidic residues" evidence="2">
    <location>
        <begin position="397"/>
        <end position="411"/>
    </location>
</feature>
<feature type="compositionally biased region" description="Polar residues" evidence="2">
    <location>
        <begin position="525"/>
        <end position="540"/>
    </location>
</feature>
<accession>A0A915DX81</accession>
<reference evidence="4" key="1">
    <citation type="submission" date="2022-11" db="UniProtKB">
        <authorList>
            <consortium name="WormBaseParasite"/>
        </authorList>
    </citation>
    <scope>IDENTIFICATION</scope>
</reference>
<feature type="compositionally biased region" description="Basic and acidic residues" evidence="2">
    <location>
        <begin position="541"/>
        <end position="553"/>
    </location>
</feature>
<feature type="compositionally biased region" description="Basic and acidic residues" evidence="2">
    <location>
        <begin position="436"/>
        <end position="449"/>
    </location>
</feature>
<feature type="compositionally biased region" description="Polar residues" evidence="2">
    <location>
        <begin position="467"/>
        <end position="482"/>
    </location>
</feature>
<feature type="region of interest" description="Disordered" evidence="2">
    <location>
        <begin position="196"/>
        <end position="322"/>
    </location>
</feature>
<sequence>MPFFQSSKIQLALLENRYGHAMFLVSGPGNLAISYNSNPTRFREWSMSKHWLPPSLLPLLKILIYEHKNQLEDQKRRDAEYLSEKSKADTKIAKLEKQLQSSSARIQEIDCDKREELSAYEPKDYQEMKVLNVELQKTVEQLREKLSQLSLPGKISVSSDTIDPTEEYTEVPQIYFQNSFETERRLSLDKLSGPSNVVAVESEEPEESGSSYDNNELNNPPDSHPPSRRAHFAAEDSLETNPVPNYEPENISSPTAHLNQQRNKRDISREEQGNQISRPSLADNDLVDSEEVDGMTLLKTTDPTEQERAASTHSKDSMQAREEFYRDLQLGVQALSFDKNMLGKSPEEGLDEEEEEEGRSSTHSTLSSSVEDSELPESRPLSQDKSSPDTPRPAPDQIEDIDSATPQDDDIYNGLDVHSSDEEHDHENNFEQMNKVYDELESRRKREESTNLITATSTAKLEEDDSVNQNSIHSQVSQSSMETIKEVPPEDWGNMACREDGCCILPTRDSAPLEKAESIKDDKSGSQTSIASAPHNGQDSPSHRSEEGDEGKMDNGILLNSEDKLDKCPVGNIENVYESEFMLPQSSSSRKILSQHHNNAIQFWHLASILARMLRVDIPLHNSPDSLEHSINSPNLEEDKSINYQEIELRQTAVNSIIEKLELLLDNLRSSAGVGNHTVDSEDSGHCNSSSTTDGSKHELGQTTM</sequence>
<feature type="compositionally biased region" description="Basic and acidic residues" evidence="2">
    <location>
        <begin position="418"/>
        <end position="429"/>
    </location>
</feature>
<name>A0A915DX81_9BILA</name>
<evidence type="ECO:0000256" key="1">
    <source>
        <dbReference type="SAM" id="Coils"/>
    </source>
</evidence>